<dbReference type="GO" id="GO:0022857">
    <property type="term" value="F:transmembrane transporter activity"/>
    <property type="evidence" value="ECO:0007669"/>
    <property type="project" value="InterPro"/>
</dbReference>
<dbReference type="GO" id="GO:0016020">
    <property type="term" value="C:membrane"/>
    <property type="evidence" value="ECO:0007669"/>
    <property type="project" value="UniProtKB-SubCell"/>
</dbReference>
<feature type="domain" description="Major facilitator superfamily (MFS) profile" evidence="7">
    <location>
        <begin position="9"/>
        <end position="430"/>
    </location>
</feature>
<feature type="transmembrane region" description="Helical" evidence="6">
    <location>
        <begin position="402"/>
        <end position="423"/>
    </location>
</feature>
<organism evidence="8 9">
    <name type="scientific">Corynespora cassiicola Philippines</name>
    <dbReference type="NCBI Taxonomy" id="1448308"/>
    <lineage>
        <taxon>Eukaryota</taxon>
        <taxon>Fungi</taxon>
        <taxon>Dikarya</taxon>
        <taxon>Ascomycota</taxon>
        <taxon>Pezizomycotina</taxon>
        <taxon>Dothideomycetes</taxon>
        <taxon>Pleosporomycetidae</taxon>
        <taxon>Pleosporales</taxon>
        <taxon>Corynesporascaceae</taxon>
        <taxon>Corynespora</taxon>
    </lineage>
</organism>
<dbReference type="FunFam" id="1.20.1250.20:FF:000057">
    <property type="entry name" value="MFS general substrate transporter"/>
    <property type="match status" value="1"/>
</dbReference>
<keyword evidence="3 6" id="KW-0812">Transmembrane</keyword>
<evidence type="ECO:0000256" key="5">
    <source>
        <dbReference type="ARBA" id="ARBA00023136"/>
    </source>
</evidence>
<dbReference type="PANTHER" id="PTHR43791">
    <property type="entry name" value="PERMEASE-RELATED"/>
    <property type="match status" value="1"/>
</dbReference>
<feature type="transmembrane region" description="Helical" evidence="6">
    <location>
        <begin position="370"/>
        <end position="390"/>
    </location>
</feature>
<keyword evidence="2" id="KW-0813">Transport</keyword>
<evidence type="ECO:0000256" key="2">
    <source>
        <dbReference type="ARBA" id="ARBA00022448"/>
    </source>
</evidence>
<evidence type="ECO:0000256" key="6">
    <source>
        <dbReference type="SAM" id="Phobius"/>
    </source>
</evidence>
<feature type="transmembrane region" description="Helical" evidence="6">
    <location>
        <begin position="142"/>
        <end position="162"/>
    </location>
</feature>
<dbReference type="Gene3D" id="1.20.1250.20">
    <property type="entry name" value="MFS general substrate transporter like domains"/>
    <property type="match status" value="2"/>
</dbReference>
<evidence type="ECO:0000256" key="4">
    <source>
        <dbReference type="ARBA" id="ARBA00022989"/>
    </source>
</evidence>
<comment type="subcellular location">
    <subcellularLocation>
        <location evidence="1">Membrane</location>
        <topology evidence="1">Multi-pass membrane protein</topology>
    </subcellularLocation>
</comment>
<dbReference type="PANTHER" id="PTHR43791:SF49">
    <property type="entry name" value="TRANSPORTER, PUTATIVE (AFU_ORTHOLOGUE AFUA_4G04250)-RELATED"/>
    <property type="match status" value="1"/>
</dbReference>
<keyword evidence="5 6" id="KW-0472">Membrane</keyword>
<feature type="transmembrane region" description="Helical" evidence="6">
    <location>
        <begin position="174"/>
        <end position="196"/>
    </location>
</feature>
<sequence length="440" mass="48049">MVRKIDIRLLPITAIIYLLCYLDRSNIGNAKILNSSTNDTMQQTNNMSNYQFTIALMVFLVAYSVFEAPSNLALKIISPNKWIGFLVIVFGSLCAGIAGTHNFAGVTALRFLLGAAEAGAFPGLIFYFSLWYKQEERATRIAAFLCSATLAGAFGGALAYGVGHMNGAGGLEGWRWLFILEGCLTVVVGFGVFFWLPSYPEHASWLTEEEKQMQRDRLGVNAGASEDKKLNWAEIKDCLTTWRLYVHYIIYMGVGVTVASLSLFSPTIVAGLGYKDLQAQLFTVPPYAVAYVVTFLAAMISDRYKTRGMVACISCLVAGVAFIIQAALPGTAYTARYVMLIIACSGVFGGLPSLCAWVGDNVRTTTAGSLSTALNIAFSGPGQIIGVWIYRAQDAPFYRLGHAVNAAFILTSGVLSFCLMMYYRRLNKKMAGTNEQRWIA</sequence>
<proteinExistence type="predicted"/>
<evidence type="ECO:0000313" key="8">
    <source>
        <dbReference type="EMBL" id="PSN75655.1"/>
    </source>
</evidence>
<evidence type="ECO:0000256" key="3">
    <source>
        <dbReference type="ARBA" id="ARBA00022692"/>
    </source>
</evidence>
<protein>
    <submittedName>
        <fullName evidence="8">MFS general substrate transporter</fullName>
    </submittedName>
</protein>
<feature type="transmembrane region" description="Helical" evidence="6">
    <location>
        <begin position="111"/>
        <end position="130"/>
    </location>
</feature>
<evidence type="ECO:0000259" key="7">
    <source>
        <dbReference type="PROSITE" id="PS50850"/>
    </source>
</evidence>
<dbReference type="Proteomes" id="UP000240883">
    <property type="component" value="Unassembled WGS sequence"/>
</dbReference>
<dbReference type="InterPro" id="IPR036259">
    <property type="entry name" value="MFS_trans_sf"/>
</dbReference>
<dbReference type="AlphaFoldDB" id="A0A2T2PDE7"/>
<dbReference type="EMBL" id="KZ678128">
    <property type="protein sequence ID" value="PSN75655.1"/>
    <property type="molecule type" value="Genomic_DNA"/>
</dbReference>
<dbReference type="PROSITE" id="PS50850">
    <property type="entry name" value="MFS"/>
    <property type="match status" value="1"/>
</dbReference>
<feature type="transmembrane region" description="Helical" evidence="6">
    <location>
        <begin position="334"/>
        <end position="358"/>
    </location>
</feature>
<feature type="transmembrane region" description="Helical" evidence="6">
    <location>
        <begin position="245"/>
        <end position="264"/>
    </location>
</feature>
<dbReference type="InterPro" id="IPR011701">
    <property type="entry name" value="MFS"/>
</dbReference>
<dbReference type="SUPFAM" id="SSF103473">
    <property type="entry name" value="MFS general substrate transporter"/>
    <property type="match status" value="1"/>
</dbReference>
<accession>A0A2T2PDE7</accession>
<feature type="transmembrane region" description="Helical" evidence="6">
    <location>
        <begin position="48"/>
        <end position="66"/>
    </location>
</feature>
<evidence type="ECO:0000313" key="9">
    <source>
        <dbReference type="Proteomes" id="UP000240883"/>
    </source>
</evidence>
<gene>
    <name evidence="8" type="ORF">BS50DRAFT_480814</name>
</gene>
<evidence type="ECO:0000256" key="1">
    <source>
        <dbReference type="ARBA" id="ARBA00004141"/>
    </source>
</evidence>
<feature type="transmembrane region" description="Helical" evidence="6">
    <location>
        <begin position="308"/>
        <end position="328"/>
    </location>
</feature>
<dbReference type="Pfam" id="PF07690">
    <property type="entry name" value="MFS_1"/>
    <property type="match status" value="1"/>
</dbReference>
<feature type="transmembrane region" description="Helical" evidence="6">
    <location>
        <begin position="82"/>
        <end position="99"/>
    </location>
</feature>
<keyword evidence="9" id="KW-1185">Reference proteome</keyword>
<dbReference type="InterPro" id="IPR020846">
    <property type="entry name" value="MFS_dom"/>
</dbReference>
<dbReference type="FunFam" id="1.20.1250.20:FF:000013">
    <property type="entry name" value="MFS general substrate transporter"/>
    <property type="match status" value="1"/>
</dbReference>
<keyword evidence="4 6" id="KW-1133">Transmembrane helix</keyword>
<name>A0A2T2PDE7_CORCC</name>
<feature type="transmembrane region" description="Helical" evidence="6">
    <location>
        <begin position="284"/>
        <end position="301"/>
    </location>
</feature>
<reference evidence="8 9" key="1">
    <citation type="journal article" date="2018" name="Front. Microbiol.">
        <title>Genome-Wide Analysis of Corynespora cassiicola Leaf Fall Disease Putative Effectors.</title>
        <authorList>
            <person name="Lopez D."/>
            <person name="Ribeiro S."/>
            <person name="Label P."/>
            <person name="Fumanal B."/>
            <person name="Venisse J.S."/>
            <person name="Kohler A."/>
            <person name="de Oliveira R.R."/>
            <person name="Labutti K."/>
            <person name="Lipzen A."/>
            <person name="Lail K."/>
            <person name="Bauer D."/>
            <person name="Ohm R.A."/>
            <person name="Barry K.W."/>
            <person name="Spatafora J."/>
            <person name="Grigoriev I.V."/>
            <person name="Martin F.M."/>
            <person name="Pujade-Renaud V."/>
        </authorList>
    </citation>
    <scope>NUCLEOTIDE SEQUENCE [LARGE SCALE GENOMIC DNA]</scope>
    <source>
        <strain evidence="8 9">Philippines</strain>
    </source>
</reference>
<dbReference type="OrthoDB" id="3639251at2759"/>